<dbReference type="AlphaFoldDB" id="L0A502"/>
<evidence type="ECO:0000313" key="4">
    <source>
        <dbReference type="Proteomes" id="UP000010467"/>
    </source>
</evidence>
<dbReference type="STRING" id="937777.Deipe_3533"/>
<dbReference type="InterPro" id="IPR018763">
    <property type="entry name" value="DUF2334"/>
</dbReference>
<reference evidence="4" key="1">
    <citation type="submission" date="2012-03" db="EMBL/GenBank/DDBJ databases">
        <title>Complete sequence of chromosome of Deinococcus peraridilitoris DSM 19664.</title>
        <authorList>
            <person name="Lucas S."/>
            <person name="Copeland A."/>
            <person name="Lapidus A."/>
            <person name="Glavina del Rio T."/>
            <person name="Dalin E."/>
            <person name="Tice H."/>
            <person name="Bruce D."/>
            <person name="Goodwin L."/>
            <person name="Pitluck S."/>
            <person name="Peters L."/>
            <person name="Mikhailova N."/>
            <person name="Lu M."/>
            <person name="Kyrpides N."/>
            <person name="Mavromatis K."/>
            <person name="Ivanova N."/>
            <person name="Brettin T."/>
            <person name="Detter J.C."/>
            <person name="Han C."/>
            <person name="Larimer F."/>
            <person name="Land M."/>
            <person name="Hauser L."/>
            <person name="Markowitz V."/>
            <person name="Cheng J.-F."/>
            <person name="Hugenholtz P."/>
            <person name="Woyke T."/>
            <person name="Wu D."/>
            <person name="Pukall R."/>
            <person name="Steenblock K."/>
            <person name="Brambilla E."/>
            <person name="Klenk H.-P."/>
            <person name="Eisen J.A."/>
        </authorList>
    </citation>
    <scope>NUCLEOTIDE SEQUENCE [LARGE SCALE GENOMIC DNA]</scope>
    <source>
        <strain evidence="4">DSM 19664 / LMG 22246 / CIP 109416 / KR-200</strain>
    </source>
</reference>
<feature type="signal peptide" evidence="2">
    <location>
        <begin position="1"/>
        <end position="21"/>
    </location>
</feature>
<dbReference type="Proteomes" id="UP000010467">
    <property type="component" value="Chromosome"/>
</dbReference>
<evidence type="ECO:0008006" key="5">
    <source>
        <dbReference type="Google" id="ProtNLM"/>
    </source>
</evidence>
<dbReference type="PATRIC" id="fig|937777.3.peg.3543"/>
<protein>
    <recommendedName>
        <fullName evidence="5">DUF2334 domain-containing protein</fullName>
    </recommendedName>
</protein>
<dbReference type="KEGG" id="dpd:Deipe_3533"/>
<organism evidence="3 4">
    <name type="scientific">Deinococcus peraridilitoris (strain DSM 19664 / LMG 22246 / CIP 109416 / KR-200)</name>
    <dbReference type="NCBI Taxonomy" id="937777"/>
    <lineage>
        <taxon>Bacteria</taxon>
        <taxon>Thermotogati</taxon>
        <taxon>Deinococcota</taxon>
        <taxon>Deinococci</taxon>
        <taxon>Deinococcales</taxon>
        <taxon>Deinococcaceae</taxon>
        <taxon>Deinococcus</taxon>
    </lineage>
</organism>
<proteinExistence type="predicted"/>
<dbReference type="Pfam" id="PF10096">
    <property type="entry name" value="DUF2334"/>
    <property type="match status" value="1"/>
</dbReference>
<evidence type="ECO:0000313" key="3">
    <source>
        <dbReference type="EMBL" id="AFZ68963.1"/>
    </source>
</evidence>
<accession>L0A502</accession>
<dbReference type="PROSITE" id="PS51257">
    <property type="entry name" value="PROKAR_LIPOPROTEIN"/>
    <property type="match status" value="1"/>
</dbReference>
<evidence type="ECO:0000256" key="1">
    <source>
        <dbReference type="SAM" id="MobiDB-lite"/>
    </source>
</evidence>
<sequence length="590" mass="65538">MGRKWSALSISLSLLIGCSQAPTPDSANQSAHPAGKTVPGGPQAVAQRDKTGGQGRQRQLALNLGLPGWPTFKHTPRKPFSNARPARPDELRPAIPDGPPPSLQLQSQALSASSGTINVFYSDPLPASSPYRDGGRVHAIHLANLLGHFPGYQIVVKRISEYRAGDASASVRTFYIGTVFDEVMPASFLDETAQGAPVTWINYNIWQLGEKLPTRLGLQYVESIFATGGEEKTTYNKIEYKGYTYDKYIAPMAMIKVQANAGVNVVATAKNAAGQAIPYIANSGKFWYVADDPFSYIHPTDRYVAFADTLFSMLESQESCTPRAILRIEDLIAEDDPSGLRNILDVLVKEKVTKFGMTVIPQNVVPQADGTFSNYNWNRNVAMLKQVYRGIDLGGRVMQHGYTHQFTPLRNMSGHSGDDWEFWYKAQETPIPNLTASGAVKRIQDGRKLLLKLGIQQYGWTTPHYEAHTPFYTPFNQVYPQALERRIYVGDDVRAGQFFPYAVRDTYGTKVIPENLGNIQVGWMPAQILEAAKANRNLTCPTASFFIHTYLFEPDYTDEDKTTQEELAALIRGIRDLGFEFVDPLELQVP</sequence>
<keyword evidence="4" id="KW-1185">Reference proteome</keyword>
<gene>
    <name evidence="3" type="ordered locus">Deipe_3533</name>
</gene>
<evidence type="ECO:0000256" key="2">
    <source>
        <dbReference type="SAM" id="SignalP"/>
    </source>
</evidence>
<name>L0A502_DEIPD</name>
<keyword evidence="2" id="KW-0732">Signal</keyword>
<dbReference type="eggNOG" id="COG5298">
    <property type="taxonomic scope" value="Bacteria"/>
</dbReference>
<feature type="region of interest" description="Disordered" evidence="1">
    <location>
        <begin position="23"/>
        <end position="103"/>
    </location>
</feature>
<dbReference type="HOGENOM" id="CLU_026765_0_0_0"/>
<dbReference type="EMBL" id="CP003382">
    <property type="protein sequence ID" value="AFZ68963.1"/>
    <property type="molecule type" value="Genomic_DNA"/>
</dbReference>
<feature type="chain" id="PRO_5003939009" description="DUF2334 domain-containing protein" evidence="2">
    <location>
        <begin position="22"/>
        <end position="590"/>
    </location>
</feature>